<reference evidence="10" key="1">
    <citation type="submission" date="2023-07" db="EMBL/GenBank/DDBJ databases">
        <title>30 novel species of actinomycetes from the DSMZ collection.</title>
        <authorList>
            <person name="Nouioui I."/>
        </authorList>
    </citation>
    <scope>NUCLEOTIDE SEQUENCE [LARGE SCALE GENOMIC DNA]</scope>
    <source>
        <strain evidence="10">DSM 44743</strain>
    </source>
</reference>
<evidence type="ECO:0000256" key="3">
    <source>
        <dbReference type="ARBA" id="ARBA00022630"/>
    </source>
</evidence>
<dbReference type="Pfam" id="PF02771">
    <property type="entry name" value="Acyl-CoA_dh_N"/>
    <property type="match status" value="1"/>
</dbReference>
<gene>
    <name evidence="9" type="ORF">RM479_15790</name>
</gene>
<dbReference type="InterPro" id="IPR006091">
    <property type="entry name" value="Acyl-CoA_Oxase/DH_mid-dom"/>
</dbReference>
<dbReference type="Pfam" id="PF00441">
    <property type="entry name" value="Acyl-CoA_dh_1"/>
    <property type="match status" value="1"/>
</dbReference>
<comment type="cofactor">
    <cofactor evidence="1 5">
        <name>FAD</name>
        <dbReference type="ChEBI" id="CHEBI:57692"/>
    </cofactor>
</comment>
<dbReference type="InterPro" id="IPR037069">
    <property type="entry name" value="AcylCoA_DH/ox_N_sf"/>
</dbReference>
<dbReference type="SUPFAM" id="SSF56645">
    <property type="entry name" value="Acyl-CoA dehydrogenase NM domain-like"/>
    <property type="match status" value="1"/>
</dbReference>
<evidence type="ECO:0000313" key="9">
    <source>
        <dbReference type="EMBL" id="MDT0329874.1"/>
    </source>
</evidence>
<evidence type="ECO:0000256" key="2">
    <source>
        <dbReference type="ARBA" id="ARBA00009347"/>
    </source>
</evidence>
<dbReference type="EMBL" id="JAVREP010000009">
    <property type="protein sequence ID" value="MDT0329874.1"/>
    <property type="molecule type" value="Genomic_DNA"/>
</dbReference>
<accession>A0ABU2MB91</accession>
<dbReference type="InterPro" id="IPR013786">
    <property type="entry name" value="AcylCoA_DH/ox_N"/>
</dbReference>
<evidence type="ECO:0000259" key="8">
    <source>
        <dbReference type="Pfam" id="PF02771"/>
    </source>
</evidence>
<feature type="domain" description="Acyl-CoA dehydrogenase/oxidase N-terminal" evidence="8">
    <location>
        <begin position="23"/>
        <end position="125"/>
    </location>
</feature>
<keyword evidence="5 9" id="KW-0560">Oxidoreductase</keyword>
<dbReference type="EC" id="1.-.-.-" evidence="9"/>
<evidence type="ECO:0000256" key="5">
    <source>
        <dbReference type="RuleBase" id="RU362125"/>
    </source>
</evidence>
<sequence>MTISIRPDLDDLHTLPKGHRDSVRRLGEFARERVAPTAGERDRAPIGTVDWDLVGEARDLGGLRMGLPEEMGGLGLGAEGLGRVLEEFAAADPGFALILGATGLFQTPIVLAGDERLIAEYLMPFLGDAPLLGCNAVAEELNGTDLVLAQNAPYATDMTTATLRGDHYVLSGKKKYITNAPVARYATVMANVAGHPGSTGLTCFIVDLEWDGVRRGVTHDKFGYRTAPAGELIFNDVSVPVENVIGDVLGGWDLNTTQGNICRVTCAAIATGLARHSLERALEWVTERRQGGGTLFRHQMTARKIADMAAAVESARALWVNAARTVDTTLPVPTYEPAIAKMVADRAAVDNANIAMSLIGAQAFQRDDDMERILRDSFGPRIYEGSPEALAMTITDVLCVGDERR</sequence>
<comment type="similarity">
    <text evidence="2 5">Belongs to the acyl-CoA dehydrogenase family.</text>
</comment>
<keyword evidence="4 5" id="KW-0274">FAD</keyword>
<dbReference type="InterPro" id="IPR036250">
    <property type="entry name" value="AcylCo_DH-like_C"/>
</dbReference>
<protein>
    <submittedName>
        <fullName evidence="9">Acyl-CoA dehydrogenase family protein</fullName>
        <ecNumber evidence="9">1.-.-.-</ecNumber>
    </submittedName>
</protein>
<organism evidence="9 10">
    <name type="scientific">Nocardiopsis lambiniae</name>
    <dbReference type="NCBI Taxonomy" id="3075539"/>
    <lineage>
        <taxon>Bacteria</taxon>
        <taxon>Bacillati</taxon>
        <taxon>Actinomycetota</taxon>
        <taxon>Actinomycetes</taxon>
        <taxon>Streptosporangiales</taxon>
        <taxon>Nocardiopsidaceae</taxon>
        <taxon>Nocardiopsis</taxon>
    </lineage>
</organism>
<dbReference type="Gene3D" id="1.20.140.10">
    <property type="entry name" value="Butyryl-CoA Dehydrogenase, subunit A, domain 3"/>
    <property type="match status" value="1"/>
</dbReference>
<dbReference type="InterPro" id="IPR009075">
    <property type="entry name" value="AcylCo_DH/oxidase_C"/>
</dbReference>
<dbReference type="Gene3D" id="1.10.540.10">
    <property type="entry name" value="Acyl-CoA dehydrogenase/oxidase, N-terminal domain"/>
    <property type="match status" value="1"/>
</dbReference>
<evidence type="ECO:0000259" key="7">
    <source>
        <dbReference type="Pfam" id="PF02770"/>
    </source>
</evidence>
<dbReference type="CDD" id="cd00567">
    <property type="entry name" value="ACAD"/>
    <property type="match status" value="1"/>
</dbReference>
<comment type="caution">
    <text evidence="9">The sequence shown here is derived from an EMBL/GenBank/DDBJ whole genome shotgun (WGS) entry which is preliminary data.</text>
</comment>
<dbReference type="SUPFAM" id="SSF47203">
    <property type="entry name" value="Acyl-CoA dehydrogenase C-terminal domain-like"/>
    <property type="match status" value="1"/>
</dbReference>
<name>A0ABU2MB91_9ACTN</name>
<dbReference type="Pfam" id="PF02770">
    <property type="entry name" value="Acyl-CoA_dh_M"/>
    <property type="match status" value="1"/>
</dbReference>
<evidence type="ECO:0000256" key="1">
    <source>
        <dbReference type="ARBA" id="ARBA00001974"/>
    </source>
</evidence>
<feature type="domain" description="Acyl-CoA oxidase/dehydrogenase middle" evidence="7">
    <location>
        <begin position="136"/>
        <end position="237"/>
    </location>
</feature>
<evidence type="ECO:0000259" key="6">
    <source>
        <dbReference type="Pfam" id="PF00441"/>
    </source>
</evidence>
<feature type="domain" description="Acyl-CoA dehydrogenase/oxidase C-terminal" evidence="6">
    <location>
        <begin position="251"/>
        <end position="397"/>
    </location>
</feature>
<proteinExistence type="inferred from homology"/>
<dbReference type="Proteomes" id="UP001183390">
    <property type="component" value="Unassembled WGS sequence"/>
</dbReference>
<keyword evidence="3 5" id="KW-0285">Flavoprotein</keyword>
<dbReference type="InterPro" id="IPR009100">
    <property type="entry name" value="AcylCoA_DH/oxidase_NM_dom_sf"/>
</dbReference>
<dbReference type="PANTHER" id="PTHR43884:SF12">
    <property type="entry name" value="ISOVALERYL-COA DEHYDROGENASE, MITOCHONDRIAL-RELATED"/>
    <property type="match status" value="1"/>
</dbReference>
<dbReference type="Gene3D" id="2.40.110.10">
    <property type="entry name" value="Butyryl-CoA Dehydrogenase, subunit A, domain 2"/>
    <property type="match status" value="1"/>
</dbReference>
<evidence type="ECO:0000256" key="4">
    <source>
        <dbReference type="ARBA" id="ARBA00022827"/>
    </source>
</evidence>
<keyword evidence="10" id="KW-1185">Reference proteome</keyword>
<dbReference type="RefSeq" id="WP_311512478.1">
    <property type="nucleotide sequence ID" value="NZ_JAVREP010000009.1"/>
</dbReference>
<dbReference type="InterPro" id="IPR046373">
    <property type="entry name" value="Acyl-CoA_Oxase/DH_mid-dom_sf"/>
</dbReference>
<evidence type="ECO:0000313" key="10">
    <source>
        <dbReference type="Proteomes" id="UP001183390"/>
    </source>
</evidence>
<dbReference type="GO" id="GO:0016491">
    <property type="term" value="F:oxidoreductase activity"/>
    <property type="evidence" value="ECO:0007669"/>
    <property type="project" value="UniProtKB-KW"/>
</dbReference>
<dbReference type="PANTHER" id="PTHR43884">
    <property type="entry name" value="ACYL-COA DEHYDROGENASE"/>
    <property type="match status" value="1"/>
</dbReference>